<dbReference type="Proteomes" id="UP001501367">
    <property type="component" value="Unassembled WGS sequence"/>
</dbReference>
<reference evidence="2" key="1">
    <citation type="journal article" date="2019" name="Int. J. Syst. Evol. Microbiol.">
        <title>The Global Catalogue of Microorganisms (GCM) 10K type strain sequencing project: providing services to taxonomists for standard genome sequencing and annotation.</title>
        <authorList>
            <consortium name="The Broad Institute Genomics Platform"/>
            <consortium name="The Broad Institute Genome Sequencing Center for Infectious Disease"/>
            <person name="Wu L."/>
            <person name="Ma J."/>
        </authorList>
    </citation>
    <scope>NUCLEOTIDE SEQUENCE [LARGE SCALE GENOMIC DNA]</scope>
    <source>
        <strain evidence="2">JCM 17336</strain>
    </source>
</reference>
<keyword evidence="2" id="KW-1185">Reference proteome</keyword>
<dbReference type="Pfam" id="PF14127">
    <property type="entry name" value="DUF4294"/>
    <property type="match status" value="1"/>
</dbReference>
<comment type="caution">
    <text evidence="1">The sequence shown here is derived from an EMBL/GenBank/DDBJ whole genome shotgun (WGS) entry which is preliminary data.</text>
</comment>
<dbReference type="InterPro" id="IPR025636">
    <property type="entry name" value="DUF4294"/>
</dbReference>
<sequence>MYKYIILHLNYDSMRLTTFLFLLLVCFSSKAQVTPKENEQMGYILTERDSILGDTIQLPEIIISKGQKMSPEEMKQFQILQNRVYKVYPYAKLAAERLTALNNGMSRLKTSREKKKYFKIVEDYLNNEFEERLKKLSRKQGQILVKLVHRQTGITTYELIKTLKSGFKAFVSNTTANLFDISLKEEYKPYDVNEDYLIETILVRAFESGRLINQKPATPIDYEDLSEKWQQKAKDLNKK</sequence>
<proteinExistence type="predicted"/>
<gene>
    <name evidence="1" type="ORF">GCM10022422_23670</name>
</gene>
<dbReference type="EMBL" id="BAABDT010000004">
    <property type="protein sequence ID" value="GAA3739369.1"/>
    <property type="molecule type" value="Genomic_DNA"/>
</dbReference>
<organism evidence="1 2">
    <name type="scientific">Flavobacterium ginsengisoli</name>
    <dbReference type="NCBI Taxonomy" id="871694"/>
    <lineage>
        <taxon>Bacteria</taxon>
        <taxon>Pseudomonadati</taxon>
        <taxon>Bacteroidota</taxon>
        <taxon>Flavobacteriia</taxon>
        <taxon>Flavobacteriales</taxon>
        <taxon>Flavobacteriaceae</taxon>
        <taxon>Flavobacterium</taxon>
    </lineage>
</organism>
<accession>A0ABP7FHQ6</accession>
<name>A0ABP7FHQ6_9FLAO</name>
<protein>
    <submittedName>
        <fullName evidence="1">DUF4294 domain-containing protein</fullName>
    </submittedName>
</protein>
<evidence type="ECO:0000313" key="1">
    <source>
        <dbReference type="EMBL" id="GAA3739369.1"/>
    </source>
</evidence>
<evidence type="ECO:0000313" key="2">
    <source>
        <dbReference type="Proteomes" id="UP001501367"/>
    </source>
</evidence>